<reference evidence="2" key="1">
    <citation type="submission" date="2016-10" db="EMBL/GenBank/DDBJ databases">
        <authorList>
            <person name="Varghese N."/>
            <person name="Submissions S."/>
        </authorList>
    </citation>
    <scope>NUCLEOTIDE SEQUENCE [LARGE SCALE GENOMIC DNA]</scope>
    <source>
        <strain evidence="2">CGMCC 1.7062</strain>
    </source>
</reference>
<dbReference type="RefSeq" id="WP_279626942.1">
    <property type="nucleotide sequence ID" value="NZ_FNVG01000006.1"/>
</dbReference>
<evidence type="ECO:0000313" key="1">
    <source>
        <dbReference type="EMBL" id="SEG02328.1"/>
    </source>
</evidence>
<dbReference type="EMBL" id="FNVG01000006">
    <property type="protein sequence ID" value="SEG02328.1"/>
    <property type="molecule type" value="Genomic_DNA"/>
</dbReference>
<accession>A0A1H5WSF7</accession>
<evidence type="ECO:0000313" key="2">
    <source>
        <dbReference type="Proteomes" id="UP000236721"/>
    </source>
</evidence>
<protein>
    <submittedName>
        <fullName evidence="1">Uncharacterized protein</fullName>
    </submittedName>
</protein>
<keyword evidence="2" id="KW-1185">Reference proteome</keyword>
<dbReference type="Proteomes" id="UP000236721">
    <property type="component" value="Unassembled WGS sequence"/>
</dbReference>
<name>A0A1H5WSF7_9VIBR</name>
<organism evidence="1 2">
    <name type="scientific">Vibrio hangzhouensis</name>
    <dbReference type="NCBI Taxonomy" id="462991"/>
    <lineage>
        <taxon>Bacteria</taxon>
        <taxon>Pseudomonadati</taxon>
        <taxon>Pseudomonadota</taxon>
        <taxon>Gammaproteobacteria</taxon>
        <taxon>Vibrionales</taxon>
        <taxon>Vibrionaceae</taxon>
        <taxon>Vibrio</taxon>
    </lineage>
</organism>
<proteinExistence type="predicted"/>
<gene>
    <name evidence="1" type="ORF">SAMN04488244_10649</name>
</gene>
<dbReference type="AlphaFoldDB" id="A0A1H5WSF7"/>
<sequence>MMLIVYKLLKLAVITAVFLTIFDLISYGEVTWFSRWFSLN</sequence>